<dbReference type="GO" id="GO:0000428">
    <property type="term" value="C:DNA-directed RNA polymerase complex"/>
    <property type="evidence" value="ECO:0007669"/>
    <property type="project" value="UniProtKB-KW"/>
</dbReference>
<dbReference type="SUPFAM" id="SSF64484">
    <property type="entry name" value="beta and beta-prime subunits of DNA dependent RNA-polymerase"/>
    <property type="match status" value="1"/>
</dbReference>
<evidence type="ECO:0000313" key="8">
    <source>
        <dbReference type="Proteomes" id="UP001243330"/>
    </source>
</evidence>
<comment type="caution">
    <text evidence="7">The sequence shown here is derived from an EMBL/GenBank/DDBJ whole genome shotgun (WGS) entry which is preliminary data.</text>
</comment>
<keyword evidence="3" id="KW-0808">Transferase</keyword>
<organism evidence="7 8">
    <name type="scientific">Colletotrichum chrysophilum</name>
    <dbReference type="NCBI Taxonomy" id="1836956"/>
    <lineage>
        <taxon>Eukaryota</taxon>
        <taxon>Fungi</taxon>
        <taxon>Dikarya</taxon>
        <taxon>Ascomycota</taxon>
        <taxon>Pezizomycotina</taxon>
        <taxon>Sordariomycetes</taxon>
        <taxon>Hypocreomycetidae</taxon>
        <taxon>Glomerellales</taxon>
        <taxon>Glomerellaceae</taxon>
        <taxon>Colletotrichum</taxon>
        <taxon>Colletotrichum gloeosporioides species complex</taxon>
    </lineage>
</organism>
<dbReference type="Gene3D" id="2.40.270.10">
    <property type="entry name" value="DNA-directed RNA polymerase, subunit 2, domain 6"/>
    <property type="match status" value="1"/>
</dbReference>
<evidence type="ECO:0000256" key="5">
    <source>
        <dbReference type="ARBA" id="ARBA00023163"/>
    </source>
</evidence>
<dbReference type="EC" id="2.7.7.6" evidence="1"/>
<name>A0AAD8ZYP9_9PEZI</name>
<proteinExistence type="predicted"/>
<evidence type="ECO:0000256" key="2">
    <source>
        <dbReference type="ARBA" id="ARBA00022478"/>
    </source>
</evidence>
<dbReference type="Pfam" id="PF00562">
    <property type="entry name" value="RNA_pol_Rpb2_6"/>
    <property type="match status" value="1"/>
</dbReference>
<dbReference type="EMBL" id="JAQOWY010000893">
    <property type="protein sequence ID" value="KAK1838166.1"/>
    <property type="molecule type" value="Genomic_DNA"/>
</dbReference>
<dbReference type="GO" id="GO:0003899">
    <property type="term" value="F:DNA-directed RNA polymerase activity"/>
    <property type="evidence" value="ECO:0007669"/>
    <property type="project" value="UniProtKB-EC"/>
</dbReference>
<dbReference type="Proteomes" id="UP001243330">
    <property type="component" value="Unassembled WGS sequence"/>
</dbReference>
<protein>
    <recommendedName>
        <fullName evidence="1">DNA-directed RNA polymerase</fullName>
        <ecNumber evidence="1">2.7.7.6</ecNumber>
    </recommendedName>
</protein>
<sequence length="376" mass="41796">MYDVEDAGDGESRYSIMAVTAARCDPKVKEDGDMWVRQTVAAAPDDARIDQRVPEVLSYMPPTACSEIRKVGQTFVLADYLPPGENVMVLYLNDEISYEDSIYVSPRYVDNRGFSTVSICKYSLPHADHIPEIGSRTCRKICAWWKSPYQADCLHTEEWSMRKDRRAVYSLGRAPSGAFVSKSRTPNGEWVAGVSRFQQLQARDKVSTGHVQKGVVTVCKYEDIPQAVTADGSVVVPDMVVTMSSIVCRQTNGQLYETHRSLDSVKSGTTSVVSAGETGETANLDEQVTVIKGHQEREGKKDSDDARTPLHVTPAQMRRPGRNQLCTGCQRLRLLCGCTSLHHNVRVTLPYDTVVIDCISAIVYNRSNVYTLDVDQ</sequence>
<evidence type="ECO:0000259" key="6">
    <source>
        <dbReference type="Pfam" id="PF00562"/>
    </source>
</evidence>
<dbReference type="InterPro" id="IPR037033">
    <property type="entry name" value="DNA-dir_RNAP_su2_hyb_sf"/>
</dbReference>
<evidence type="ECO:0000256" key="1">
    <source>
        <dbReference type="ARBA" id="ARBA00012418"/>
    </source>
</evidence>
<dbReference type="AlphaFoldDB" id="A0AAD8ZYP9"/>
<feature type="domain" description="DNA-directed RNA polymerase subunit 2 hybrid-binding" evidence="6">
    <location>
        <begin position="198"/>
        <end position="274"/>
    </location>
</feature>
<keyword evidence="4" id="KW-0548">Nucleotidyltransferase</keyword>
<gene>
    <name evidence="7" type="ORF">CCHR01_19213</name>
</gene>
<keyword evidence="5" id="KW-0804">Transcription</keyword>
<evidence type="ECO:0000256" key="3">
    <source>
        <dbReference type="ARBA" id="ARBA00022679"/>
    </source>
</evidence>
<reference evidence="7" key="1">
    <citation type="submission" date="2023-01" db="EMBL/GenBank/DDBJ databases">
        <title>Colletotrichum chrysophilum M932 genome sequence.</title>
        <authorList>
            <person name="Baroncelli R."/>
        </authorList>
    </citation>
    <scope>NUCLEOTIDE SEQUENCE</scope>
    <source>
        <strain evidence="7">M932</strain>
    </source>
</reference>
<keyword evidence="2" id="KW-0240">DNA-directed RNA polymerase</keyword>
<evidence type="ECO:0000313" key="7">
    <source>
        <dbReference type="EMBL" id="KAK1838166.1"/>
    </source>
</evidence>
<evidence type="ECO:0000256" key="4">
    <source>
        <dbReference type="ARBA" id="ARBA00022695"/>
    </source>
</evidence>
<dbReference type="InterPro" id="IPR007120">
    <property type="entry name" value="DNA-dir_RNAP_su2_dom"/>
</dbReference>
<keyword evidence="8" id="KW-1185">Reference proteome</keyword>
<dbReference type="GO" id="GO:0006351">
    <property type="term" value="P:DNA-templated transcription"/>
    <property type="evidence" value="ECO:0007669"/>
    <property type="project" value="InterPro"/>
</dbReference>
<accession>A0AAD8ZYP9</accession>
<dbReference type="GO" id="GO:0003677">
    <property type="term" value="F:DNA binding"/>
    <property type="evidence" value="ECO:0007669"/>
    <property type="project" value="InterPro"/>
</dbReference>